<dbReference type="RefSeq" id="WP_097243702.1">
    <property type="nucleotide sequence ID" value="NZ_JAMTCV010000002.1"/>
</dbReference>
<keyword evidence="2" id="KW-0732">Signal</keyword>
<sequence length="81" mass="7970">MSLSPNIRKALITLAVSGALVTSTGLATAPANAGPAPAPAAPAAVADSGSASGSATYGRDFVEFIVCLLKGQFMGSKYPLC</sequence>
<dbReference type="Proteomes" id="UP000219565">
    <property type="component" value="Unassembled WGS sequence"/>
</dbReference>
<feature type="region of interest" description="Disordered" evidence="1">
    <location>
        <begin position="30"/>
        <end position="54"/>
    </location>
</feature>
<evidence type="ECO:0000256" key="2">
    <source>
        <dbReference type="SAM" id="SignalP"/>
    </source>
</evidence>
<name>A0A285KW29_9NOCA</name>
<feature type="chain" id="PRO_5039078766" evidence="2">
    <location>
        <begin position="34"/>
        <end position="81"/>
    </location>
</feature>
<evidence type="ECO:0000256" key="1">
    <source>
        <dbReference type="SAM" id="MobiDB-lite"/>
    </source>
</evidence>
<keyword evidence="4" id="KW-1185">Reference proteome</keyword>
<dbReference type="AlphaFoldDB" id="A0A285KW29"/>
<proteinExistence type="predicted"/>
<reference evidence="3 4" key="1">
    <citation type="submission" date="2017-09" db="EMBL/GenBank/DDBJ databases">
        <authorList>
            <person name="Ehlers B."/>
            <person name="Leendertz F.H."/>
        </authorList>
    </citation>
    <scope>NUCLEOTIDE SEQUENCE [LARGE SCALE GENOMIC DNA]</scope>
    <source>
        <strain evidence="3 4">DSM 45537</strain>
    </source>
</reference>
<accession>A0A285KW29</accession>
<evidence type="ECO:0000313" key="4">
    <source>
        <dbReference type="Proteomes" id="UP000219565"/>
    </source>
</evidence>
<gene>
    <name evidence="3" type="ORF">SAMN04244553_0845</name>
</gene>
<protein>
    <submittedName>
        <fullName evidence="3">Uncharacterized protein</fullName>
    </submittedName>
</protein>
<dbReference type="EMBL" id="OBEG01000001">
    <property type="protein sequence ID" value="SNY76872.1"/>
    <property type="molecule type" value="Genomic_DNA"/>
</dbReference>
<evidence type="ECO:0000313" key="3">
    <source>
        <dbReference type="EMBL" id="SNY76872.1"/>
    </source>
</evidence>
<organism evidence="3 4">
    <name type="scientific">Nocardia amikacinitolerans</name>
    <dbReference type="NCBI Taxonomy" id="756689"/>
    <lineage>
        <taxon>Bacteria</taxon>
        <taxon>Bacillati</taxon>
        <taxon>Actinomycetota</taxon>
        <taxon>Actinomycetes</taxon>
        <taxon>Mycobacteriales</taxon>
        <taxon>Nocardiaceae</taxon>
        <taxon>Nocardia</taxon>
    </lineage>
</organism>
<feature type="signal peptide" evidence="2">
    <location>
        <begin position="1"/>
        <end position="33"/>
    </location>
</feature>